<keyword evidence="4" id="KW-1185">Reference proteome</keyword>
<protein>
    <recommendedName>
        <fullName evidence="2">DSBA-like thioredoxin domain-containing protein</fullName>
    </recommendedName>
</protein>
<dbReference type="PANTHER" id="PTHR13887">
    <property type="entry name" value="GLUTATHIONE S-TRANSFERASE KAPPA"/>
    <property type="match status" value="1"/>
</dbReference>
<dbReference type="Proteomes" id="UP000054544">
    <property type="component" value="Unassembled WGS sequence"/>
</dbReference>
<proteinExistence type="predicted"/>
<dbReference type="SUPFAM" id="SSF52833">
    <property type="entry name" value="Thioredoxin-like"/>
    <property type="match status" value="1"/>
</dbReference>
<feature type="compositionally biased region" description="Polar residues" evidence="1">
    <location>
        <begin position="38"/>
        <end position="47"/>
    </location>
</feature>
<name>A0A0D9PIA4_METAN</name>
<sequence>MNRKYHSPSIPFARGKHLTPIIASPSKHSDRATFPPRRSQNQSQLSQDVPGEEEVCTSSPVNSLHPPTKDAGRLEEALTQVQATSPPVTFTLHFEPFQLFPDFPDTADKQEWYLHEKHFDNEAAQQAYQSHMTSLLEPHSVKLNFAGKMGNTLHAHRVIQQIQRDRGADAASRLVEGLYRRYFEQAKHPSGDDTLVEACVEAGVGEDEARKLVEDKEMGLREVSARLREVTMDADAVPVVTVEGKRRDITLTGAKEVKDYIKALETVIKESG</sequence>
<dbReference type="AlphaFoldDB" id="A0A0D9PIA4"/>
<dbReference type="InterPro" id="IPR001853">
    <property type="entry name" value="DSBA-like_thioredoxin_dom"/>
</dbReference>
<dbReference type="EMBL" id="KE384718">
    <property type="protein sequence ID" value="KJK84540.1"/>
    <property type="molecule type" value="Genomic_DNA"/>
</dbReference>
<organism evidence="3 4">
    <name type="scientific">Metarhizium anisopliae BRIP 53293</name>
    <dbReference type="NCBI Taxonomy" id="1291518"/>
    <lineage>
        <taxon>Eukaryota</taxon>
        <taxon>Fungi</taxon>
        <taxon>Dikarya</taxon>
        <taxon>Ascomycota</taxon>
        <taxon>Pezizomycotina</taxon>
        <taxon>Sordariomycetes</taxon>
        <taxon>Hypocreomycetidae</taxon>
        <taxon>Hypocreales</taxon>
        <taxon>Clavicipitaceae</taxon>
        <taxon>Metarhizium</taxon>
    </lineage>
</organism>
<evidence type="ECO:0000259" key="2">
    <source>
        <dbReference type="Pfam" id="PF01323"/>
    </source>
</evidence>
<accession>A0A0D9PIA4</accession>
<evidence type="ECO:0000313" key="3">
    <source>
        <dbReference type="EMBL" id="KJK84540.1"/>
    </source>
</evidence>
<gene>
    <name evidence="3" type="ORF">H634G_00061</name>
</gene>
<feature type="region of interest" description="Disordered" evidence="1">
    <location>
        <begin position="1"/>
        <end position="69"/>
    </location>
</feature>
<dbReference type="Pfam" id="PF01323">
    <property type="entry name" value="DSBA"/>
    <property type="match status" value="1"/>
</dbReference>
<dbReference type="GO" id="GO:0016491">
    <property type="term" value="F:oxidoreductase activity"/>
    <property type="evidence" value="ECO:0007669"/>
    <property type="project" value="InterPro"/>
</dbReference>
<evidence type="ECO:0000256" key="1">
    <source>
        <dbReference type="SAM" id="MobiDB-lite"/>
    </source>
</evidence>
<evidence type="ECO:0000313" key="4">
    <source>
        <dbReference type="Proteomes" id="UP000054544"/>
    </source>
</evidence>
<dbReference type="InterPro" id="IPR036249">
    <property type="entry name" value="Thioredoxin-like_sf"/>
</dbReference>
<dbReference type="OrthoDB" id="1930760at2759"/>
<reference evidence="4" key="1">
    <citation type="journal article" date="2014" name="BMC Genomics">
        <title>The genome sequence of the biocontrol fungus Metarhizium anisopliae and comparative genomics of Metarhizium species.</title>
        <authorList>
            <person name="Pattemore J.A."/>
            <person name="Hane J.K."/>
            <person name="Williams A.H."/>
            <person name="Wilson B.A."/>
            <person name="Stodart B.J."/>
            <person name="Ash G.J."/>
        </authorList>
    </citation>
    <scope>NUCLEOTIDE SEQUENCE [LARGE SCALE GENOMIC DNA]</scope>
    <source>
        <strain evidence="4">BRIP 53293</strain>
    </source>
</reference>
<dbReference type="Gene3D" id="3.40.30.10">
    <property type="entry name" value="Glutaredoxin"/>
    <property type="match status" value="1"/>
</dbReference>
<dbReference type="PANTHER" id="PTHR13887:SF52">
    <property type="entry name" value="DSBA-LIKE THIOREDOXIN DOMAIN-CONTAINING PROTEIN"/>
    <property type="match status" value="1"/>
</dbReference>
<feature type="domain" description="DSBA-like thioredoxin" evidence="2">
    <location>
        <begin position="75"/>
        <end position="264"/>
    </location>
</feature>